<sequence>MLVRKAYVEAWNYINAREKHRPKERGSEVVTNPDGTRTVRSGVILDNSRPVDDKAVIISGNPGIGKTWFLSYVLVERLLNALPTIVQYAATESEAGHILFDKHGVRFVPFFTEEVACNSSIWVLCDRKPIGLSRRTDEHDWFLLIATSPNAANTKAIEKHNQAETLYMALWSWEEMVCTGWV</sequence>
<keyword evidence="2" id="KW-1185">Reference proteome</keyword>
<protein>
    <submittedName>
        <fullName evidence="1">Uncharacterized protein</fullName>
    </submittedName>
</protein>
<name>A0A5J5ER52_9PEZI</name>
<dbReference type="AlphaFoldDB" id="A0A5J5ER52"/>
<dbReference type="InParanoid" id="A0A5J5ER52"/>
<dbReference type="OrthoDB" id="2340858at2759"/>
<evidence type="ECO:0000313" key="2">
    <source>
        <dbReference type="Proteomes" id="UP000326924"/>
    </source>
</evidence>
<proteinExistence type="predicted"/>
<reference evidence="1 2" key="1">
    <citation type="submission" date="2019-09" db="EMBL/GenBank/DDBJ databases">
        <title>Draft genome of the ectomycorrhizal ascomycete Sphaerosporella brunnea.</title>
        <authorList>
            <consortium name="DOE Joint Genome Institute"/>
            <person name="Benucci G.M."/>
            <person name="Marozzi G."/>
            <person name="Antonielli L."/>
            <person name="Sanchez S."/>
            <person name="Marco P."/>
            <person name="Wang X."/>
            <person name="Falini L.B."/>
            <person name="Barry K."/>
            <person name="Haridas S."/>
            <person name="Lipzen A."/>
            <person name="Labutti K."/>
            <person name="Grigoriev I.V."/>
            <person name="Murat C."/>
            <person name="Martin F."/>
            <person name="Albertini E."/>
            <person name="Donnini D."/>
            <person name="Bonito G."/>
        </authorList>
    </citation>
    <scope>NUCLEOTIDE SEQUENCE [LARGE SCALE GENOMIC DNA]</scope>
    <source>
        <strain evidence="1 2">Sb_GMNB300</strain>
    </source>
</reference>
<dbReference type="EMBL" id="VXIS01000156">
    <property type="protein sequence ID" value="KAA8900248.1"/>
    <property type="molecule type" value="Genomic_DNA"/>
</dbReference>
<dbReference type="InterPro" id="IPR052980">
    <property type="entry name" value="Crinkler_effector"/>
</dbReference>
<organism evidence="1 2">
    <name type="scientific">Sphaerosporella brunnea</name>
    <dbReference type="NCBI Taxonomy" id="1250544"/>
    <lineage>
        <taxon>Eukaryota</taxon>
        <taxon>Fungi</taxon>
        <taxon>Dikarya</taxon>
        <taxon>Ascomycota</taxon>
        <taxon>Pezizomycotina</taxon>
        <taxon>Pezizomycetes</taxon>
        <taxon>Pezizales</taxon>
        <taxon>Pyronemataceae</taxon>
        <taxon>Sphaerosporella</taxon>
    </lineage>
</organism>
<comment type="caution">
    <text evidence="1">The sequence shown here is derived from an EMBL/GenBank/DDBJ whole genome shotgun (WGS) entry which is preliminary data.</text>
</comment>
<evidence type="ECO:0000313" key="1">
    <source>
        <dbReference type="EMBL" id="KAA8900248.1"/>
    </source>
</evidence>
<dbReference type="Proteomes" id="UP000326924">
    <property type="component" value="Unassembled WGS sequence"/>
</dbReference>
<dbReference type="PANTHER" id="PTHR33129">
    <property type="entry name" value="PROTEIN KINASE DOMAIN-CONTAINING PROTEIN-RELATED"/>
    <property type="match status" value="1"/>
</dbReference>
<gene>
    <name evidence="1" type="ORF">FN846DRAFT_959161</name>
</gene>
<accession>A0A5J5ER52</accession>
<feature type="non-terminal residue" evidence="1">
    <location>
        <position position="182"/>
    </location>
</feature>